<accession>A0ABN7A9M5</accession>
<name>A0ABN7A9M5_9HEMI</name>
<dbReference type="EMBL" id="AP028909">
    <property type="protein sequence ID" value="BES87586.1"/>
    <property type="molecule type" value="Genomic_DNA"/>
</dbReference>
<organism evidence="1 2">
    <name type="scientific">Nesidiocoris tenuis</name>
    <dbReference type="NCBI Taxonomy" id="355587"/>
    <lineage>
        <taxon>Eukaryota</taxon>
        <taxon>Metazoa</taxon>
        <taxon>Ecdysozoa</taxon>
        <taxon>Arthropoda</taxon>
        <taxon>Hexapoda</taxon>
        <taxon>Insecta</taxon>
        <taxon>Pterygota</taxon>
        <taxon>Neoptera</taxon>
        <taxon>Paraneoptera</taxon>
        <taxon>Hemiptera</taxon>
        <taxon>Heteroptera</taxon>
        <taxon>Panheteroptera</taxon>
        <taxon>Cimicomorpha</taxon>
        <taxon>Miridae</taxon>
        <taxon>Dicyphina</taxon>
        <taxon>Nesidiocoris</taxon>
    </lineage>
</organism>
<dbReference type="Proteomes" id="UP001307889">
    <property type="component" value="Chromosome 1"/>
</dbReference>
<sequence length="80" mass="9200">MEFNIPGPIPYPVTLRRPEANWRFGRWSIITRLGQTPVDLFISIDLISLRAASERLPVLGNDHRVYERLSCSTSPKTYNV</sequence>
<reference evidence="1 2" key="1">
    <citation type="submission" date="2023-09" db="EMBL/GenBank/DDBJ databases">
        <title>Nesidiocoris tenuis whole genome shotgun sequence.</title>
        <authorList>
            <person name="Shibata T."/>
            <person name="Shimoda M."/>
            <person name="Kobayashi T."/>
            <person name="Uehara T."/>
        </authorList>
    </citation>
    <scope>NUCLEOTIDE SEQUENCE [LARGE SCALE GENOMIC DNA]</scope>
    <source>
        <strain evidence="1 2">Japan</strain>
    </source>
</reference>
<protein>
    <submittedName>
        <fullName evidence="1">Uncharacterized protein</fullName>
    </submittedName>
</protein>
<proteinExistence type="predicted"/>
<evidence type="ECO:0000313" key="1">
    <source>
        <dbReference type="EMBL" id="BES87586.1"/>
    </source>
</evidence>
<keyword evidence="2" id="KW-1185">Reference proteome</keyword>
<gene>
    <name evidence="1" type="ORF">NTJ_00391</name>
</gene>
<evidence type="ECO:0000313" key="2">
    <source>
        <dbReference type="Proteomes" id="UP001307889"/>
    </source>
</evidence>